<organism evidence="1 2">
    <name type="scientific">Corynespora cassiicola Philippines</name>
    <dbReference type="NCBI Taxonomy" id="1448308"/>
    <lineage>
        <taxon>Eukaryota</taxon>
        <taxon>Fungi</taxon>
        <taxon>Dikarya</taxon>
        <taxon>Ascomycota</taxon>
        <taxon>Pezizomycotina</taxon>
        <taxon>Dothideomycetes</taxon>
        <taxon>Pleosporomycetidae</taxon>
        <taxon>Pleosporales</taxon>
        <taxon>Corynesporascaceae</taxon>
        <taxon>Corynespora</taxon>
    </lineage>
</organism>
<evidence type="ECO:0000313" key="2">
    <source>
        <dbReference type="Proteomes" id="UP000240883"/>
    </source>
</evidence>
<reference evidence="1 2" key="1">
    <citation type="journal article" date="2018" name="Front. Microbiol.">
        <title>Genome-Wide Analysis of Corynespora cassiicola Leaf Fall Disease Putative Effectors.</title>
        <authorList>
            <person name="Lopez D."/>
            <person name="Ribeiro S."/>
            <person name="Label P."/>
            <person name="Fumanal B."/>
            <person name="Venisse J.S."/>
            <person name="Kohler A."/>
            <person name="de Oliveira R.R."/>
            <person name="Labutti K."/>
            <person name="Lipzen A."/>
            <person name="Lail K."/>
            <person name="Bauer D."/>
            <person name="Ohm R.A."/>
            <person name="Barry K.W."/>
            <person name="Spatafora J."/>
            <person name="Grigoriev I.V."/>
            <person name="Martin F.M."/>
            <person name="Pujade-Renaud V."/>
        </authorList>
    </citation>
    <scope>NUCLEOTIDE SEQUENCE [LARGE SCALE GENOMIC DNA]</scope>
    <source>
        <strain evidence="1 2">Philippines</strain>
    </source>
</reference>
<evidence type="ECO:0000313" key="1">
    <source>
        <dbReference type="EMBL" id="PSN58574.1"/>
    </source>
</evidence>
<dbReference type="OrthoDB" id="4232626at2759"/>
<dbReference type="Proteomes" id="UP000240883">
    <property type="component" value="Unassembled WGS sequence"/>
</dbReference>
<gene>
    <name evidence="1" type="ORF">BS50DRAFT_566671</name>
</gene>
<name>A0A2T2MZD1_CORCC</name>
<dbReference type="EMBL" id="KZ678280">
    <property type="protein sequence ID" value="PSN58574.1"/>
    <property type="molecule type" value="Genomic_DNA"/>
</dbReference>
<keyword evidence="2" id="KW-1185">Reference proteome</keyword>
<proteinExistence type="predicted"/>
<dbReference type="AlphaFoldDB" id="A0A2T2MZD1"/>
<protein>
    <submittedName>
        <fullName evidence="1">Uncharacterized protein</fullName>
    </submittedName>
</protein>
<dbReference type="STRING" id="1448308.A0A2T2MZD1"/>
<sequence>MLAERAAQLDAEQETSGNPSIWREVYALMRCPGPPCNLGPHCWRDPFGKKHYKLRTHHLKALVELVQEGHVLKSHDDVPGGIREQLFAEEHQRLDRQPRPASVSTPSLPPINITNVLPPQSHDPPPVNPTNPVPTIKVRASSDPGLEIPGPRDVAVIAYSEWQQSNVVDEALKTEFRKACDATLQDGLDLEQVHEDQDPSFFIQSGVKRGVARRFVDDIEGWAKRYKLSFDVQSEN</sequence>
<accession>A0A2T2MZD1</accession>